<dbReference type="InterPro" id="IPR011041">
    <property type="entry name" value="Quinoprot_gluc/sorb_DH_b-prop"/>
</dbReference>
<keyword evidence="4" id="KW-1185">Reference proteome</keyword>
<dbReference type="InterPro" id="IPR054539">
    <property type="entry name" value="Beta-prop_PDH"/>
</dbReference>
<evidence type="ECO:0000256" key="1">
    <source>
        <dbReference type="SAM" id="SignalP"/>
    </source>
</evidence>
<comment type="caution">
    <text evidence="3">The sequence shown here is derived from an EMBL/GenBank/DDBJ whole genome shotgun (WGS) entry which is preliminary data.</text>
</comment>
<evidence type="ECO:0000313" key="3">
    <source>
        <dbReference type="EMBL" id="KAK6335069.1"/>
    </source>
</evidence>
<dbReference type="AlphaFoldDB" id="A0AAN8RB48"/>
<feature type="chain" id="PRO_5042858368" description="Pyrroloquinoline quinone-dependent pyranose dehydrogenase beta-propeller domain-containing protein" evidence="1">
    <location>
        <begin position="22"/>
        <end position="446"/>
    </location>
</feature>
<accession>A0AAN8RB48</accession>
<dbReference type="Pfam" id="PF22807">
    <property type="entry name" value="TrAA12"/>
    <property type="match status" value="1"/>
</dbReference>
<dbReference type="SUPFAM" id="SSF50952">
    <property type="entry name" value="Soluble quinoprotein glucose dehydrogenase"/>
    <property type="match status" value="1"/>
</dbReference>
<dbReference type="InterPro" id="IPR011042">
    <property type="entry name" value="6-blade_b-propeller_TolB-like"/>
</dbReference>
<dbReference type="Gene3D" id="2.120.10.30">
    <property type="entry name" value="TolB, C-terminal domain"/>
    <property type="match status" value="1"/>
</dbReference>
<reference evidence="3 4" key="1">
    <citation type="submission" date="2019-10" db="EMBL/GenBank/DDBJ databases">
        <authorList>
            <person name="Palmer J.M."/>
        </authorList>
    </citation>
    <scope>NUCLEOTIDE SEQUENCE [LARGE SCALE GENOMIC DNA]</scope>
    <source>
        <strain evidence="3 4">TWF718</strain>
    </source>
</reference>
<sequence length="446" mass="48583">MHTKASVLSLAWASLFLQALSIPTDPLDFLKSFAEKRPCPILENSLPAAEVAPGYQAKLAITGLNDPRQILFDKQGRLLVVDRGVGVKQFKVDGCGLLVNGRTIIEDTRLNHGITISTDGKTLFASTSDVAYGWNYSTDSGTVSNRRPLVTGMSSGGHTTRSLLVPDGNSELLLISVGSDGNFDQGTKEYSSGRSQIRGFKWRDLLSNSVVYKEGGINFGWGLRNSVGLRDDKRGQLWSVENSADNIERDGVDVHTDNPGEELNFHGSVRDTSTSRRNYGYPSCFTAWDPSVIPDHGNIVRGQQFSLDANVNDATCASGYQAPRLAFPAHTAPLDIIFDKAGDAWVTLHGSWNRDPPIGYQLITIPFDSKTSEPRAGSSSDSGYKTILWNKDVIICPSRCFRPVGLAIANNGAIFMSSDATGEIYRIEKNQLGQPGLLKWPNGQKL</sequence>
<feature type="domain" description="Pyrroloquinoline quinone-dependent pyranose dehydrogenase beta-propeller" evidence="2">
    <location>
        <begin position="50"/>
        <end position="429"/>
    </location>
</feature>
<dbReference type="Proteomes" id="UP001313282">
    <property type="component" value="Unassembled WGS sequence"/>
</dbReference>
<name>A0AAN8RB48_9PEZI</name>
<evidence type="ECO:0000313" key="4">
    <source>
        <dbReference type="Proteomes" id="UP001313282"/>
    </source>
</evidence>
<proteinExistence type="predicted"/>
<protein>
    <recommendedName>
        <fullName evidence="2">Pyrroloquinoline quinone-dependent pyranose dehydrogenase beta-propeller domain-containing protein</fullName>
    </recommendedName>
</protein>
<keyword evidence="1" id="KW-0732">Signal</keyword>
<dbReference type="EMBL" id="JAVHNR010000008">
    <property type="protein sequence ID" value="KAK6335069.1"/>
    <property type="molecule type" value="Genomic_DNA"/>
</dbReference>
<gene>
    <name evidence="3" type="ORF">TWF718_010511</name>
</gene>
<evidence type="ECO:0000259" key="2">
    <source>
        <dbReference type="Pfam" id="PF22807"/>
    </source>
</evidence>
<feature type="signal peptide" evidence="1">
    <location>
        <begin position="1"/>
        <end position="21"/>
    </location>
</feature>
<organism evidence="3 4">
    <name type="scientific">Orbilia javanica</name>
    <dbReference type="NCBI Taxonomy" id="47235"/>
    <lineage>
        <taxon>Eukaryota</taxon>
        <taxon>Fungi</taxon>
        <taxon>Dikarya</taxon>
        <taxon>Ascomycota</taxon>
        <taxon>Pezizomycotina</taxon>
        <taxon>Orbiliomycetes</taxon>
        <taxon>Orbiliales</taxon>
        <taxon>Orbiliaceae</taxon>
        <taxon>Orbilia</taxon>
    </lineage>
</organism>